<dbReference type="AlphaFoldDB" id="A0AAP2Z540"/>
<dbReference type="GO" id="GO:0070403">
    <property type="term" value="F:NAD+ binding"/>
    <property type="evidence" value="ECO:0007669"/>
    <property type="project" value="TreeGrafter"/>
</dbReference>
<dbReference type="SUPFAM" id="SSF51735">
    <property type="entry name" value="NAD(P)-binding Rossmann-fold domains"/>
    <property type="match status" value="1"/>
</dbReference>
<comment type="caution">
    <text evidence="4">The sequence shown here is derived from an EMBL/GenBank/DDBJ whole genome shotgun (WGS) entry which is preliminary data.</text>
</comment>
<protein>
    <submittedName>
        <fullName evidence="4">Prephenate dehydrogenase/arogenate dehydrogenase family protein</fullName>
    </submittedName>
</protein>
<dbReference type="GO" id="GO:0008977">
    <property type="term" value="F:prephenate dehydrogenase (NAD+) activity"/>
    <property type="evidence" value="ECO:0007669"/>
    <property type="project" value="InterPro"/>
</dbReference>
<dbReference type="PROSITE" id="PS51176">
    <property type="entry name" value="PDH_ADH"/>
    <property type="match status" value="1"/>
</dbReference>
<dbReference type="InterPro" id="IPR028939">
    <property type="entry name" value="P5C_Rdtase_cat_N"/>
</dbReference>
<dbReference type="InterPro" id="IPR050812">
    <property type="entry name" value="Preph/Arog_dehydrog"/>
</dbReference>
<accession>A0AAP2Z540</accession>
<dbReference type="EMBL" id="JAOPJZ010000001">
    <property type="protein sequence ID" value="MCU4750771.1"/>
    <property type="molecule type" value="Genomic_DNA"/>
</dbReference>
<organism evidence="4 5">
    <name type="scientific">Natronosalvus hydrolyticus</name>
    <dbReference type="NCBI Taxonomy" id="2979988"/>
    <lineage>
        <taxon>Archaea</taxon>
        <taxon>Methanobacteriati</taxon>
        <taxon>Methanobacteriota</taxon>
        <taxon>Stenosarchaea group</taxon>
        <taxon>Halobacteria</taxon>
        <taxon>Halobacteriales</taxon>
        <taxon>Natrialbaceae</taxon>
        <taxon>Natronosalvus</taxon>
    </lineage>
</organism>
<dbReference type="RefSeq" id="WP_342805873.1">
    <property type="nucleotide sequence ID" value="NZ_JAOPJZ010000001.1"/>
</dbReference>
<sequence>MEVLIVGAGAMGTWFGETVADAKSLESSVTFVDVDREQAERAADSIGEGATVAAEDSDARYDLVCVAVPLEYAPETIEAYGGLAEHALVDVAGVMEGPLEAMRTVAPDTERISLHPLFAPERAPGSIAVVRGNPGPYTDSLLAALEDAGNQLVETTADEHDRAMESVQSAAHAAVLAFALAADPVPEGFETPIYDELRTLVEYVTGGTPRVYADIQHTFEGAHGVAEAAQAIAEADSTGFEALHERAARKWAKADEDTPSTPPGNSNADARGDGE</sequence>
<dbReference type="InterPro" id="IPR008927">
    <property type="entry name" value="6-PGluconate_DH-like_C_sf"/>
</dbReference>
<gene>
    <name evidence="4" type="ORF">OB919_02050</name>
</gene>
<dbReference type="PANTHER" id="PTHR21363">
    <property type="entry name" value="PREPHENATE DEHYDROGENASE"/>
    <property type="match status" value="1"/>
</dbReference>
<dbReference type="Gene3D" id="3.40.50.720">
    <property type="entry name" value="NAD(P)-binding Rossmann-like Domain"/>
    <property type="match status" value="1"/>
</dbReference>
<keyword evidence="1" id="KW-0560">Oxidoreductase</keyword>
<feature type="domain" description="Prephenate/arogenate dehydrogenase" evidence="3">
    <location>
        <begin position="1"/>
        <end position="269"/>
    </location>
</feature>
<proteinExistence type="predicted"/>
<feature type="region of interest" description="Disordered" evidence="2">
    <location>
        <begin position="246"/>
        <end position="275"/>
    </location>
</feature>
<dbReference type="Proteomes" id="UP001321047">
    <property type="component" value="Unassembled WGS sequence"/>
</dbReference>
<evidence type="ECO:0000256" key="2">
    <source>
        <dbReference type="SAM" id="MobiDB-lite"/>
    </source>
</evidence>
<evidence type="ECO:0000313" key="4">
    <source>
        <dbReference type="EMBL" id="MCU4750771.1"/>
    </source>
</evidence>
<evidence type="ECO:0000256" key="1">
    <source>
        <dbReference type="ARBA" id="ARBA00023002"/>
    </source>
</evidence>
<reference evidence="4 5" key="1">
    <citation type="submission" date="2022-09" db="EMBL/GenBank/DDBJ databases">
        <title>Enrichment on poylsaccharides allowed isolation of novel metabolic and taxonomic groups of Haloarchaea.</title>
        <authorList>
            <person name="Sorokin D.Y."/>
            <person name="Elcheninov A.G."/>
            <person name="Khizhniak T.V."/>
            <person name="Kolganova T.V."/>
            <person name="Kublanov I.V."/>
        </authorList>
    </citation>
    <scope>NUCLEOTIDE SEQUENCE [LARGE SCALE GENOMIC DNA]</scope>
    <source>
        <strain evidence="4 5">AArc-curdl1</strain>
    </source>
</reference>
<evidence type="ECO:0000259" key="3">
    <source>
        <dbReference type="PROSITE" id="PS51176"/>
    </source>
</evidence>
<dbReference type="Pfam" id="PF03807">
    <property type="entry name" value="F420_oxidored"/>
    <property type="match status" value="1"/>
</dbReference>
<dbReference type="SUPFAM" id="SSF48179">
    <property type="entry name" value="6-phosphogluconate dehydrogenase C-terminal domain-like"/>
    <property type="match status" value="1"/>
</dbReference>
<keyword evidence="5" id="KW-1185">Reference proteome</keyword>
<dbReference type="InterPro" id="IPR036291">
    <property type="entry name" value="NAD(P)-bd_dom_sf"/>
</dbReference>
<feature type="compositionally biased region" description="Basic and acidic residues" evidence="2">
    <location>
        <begin position="246"/>
        <end position="256"/>
    </location>
</feature>
<name>A0AAP2Z540_9EURY</name>
<dbReference type="PANTHER" id="PTHR21363:SF0">
    <property type="entry name" value="PREPHENATE DEHYDROGENASE [NADP(+)]"/>
    <property type="match status" value="1"/>
</dbReference>
<dbReference type="GO" id="GO:0006571">
    <property type="term" value="P:tyrosine biosynthetic process"/>
    <property type="evidence" value="ECO:0007669"/>
    <property type="project" value="InterPro"/>
</dbReference>
<evidence type="ECO:0000313" key="5">
    <source>
        <dbReference type="Proteomes" id="UP001321047"/>
    </source>
</evidence>
<dbReference type="GO" id="GO:0004665">
    <property type="term" value="F:prephenate dehydrogenase (NADP+) activity"/>
    <property type="evidence" value="ECO:0007669"/>
    <property type="project" value="InterPro"/>
</dbReference>
<dbReference type="InterPro" id="IPR003099">
    <property type="entry name" value="Prephen_DH"/>
</dbReference>